<dbReference type="InterPro" id="IPR001670">
    <property type="entry name" value="ADH_Fe/GldA"/>
</dbReference>
<organism evidence="4 5">
    <name type="scientific">Lacicoccus qingdaonensis</name>
    <dbReference type="NCBI Taxonomy" id="576118"/>
    <lineage>
        <taxon>Bacteria</taxon>
        <taxon>Bacillati</taxon>
        <taxon>Bacillota</taxon>
        <taxon>Bacilli</taxon>
        <taxon>Bacillales</taxon>
        <taxon>Salinicoccaceae</taxon>
        <taxon>Lacicoccus</taxon>
    </lineage>
</organism>
<dbReference type="GO" id="GO:0046872">
    <property type="term" value="F:metal ion binding"/>
    <property type="evidence" value="ECO:0007669"/>
    <property type="project" value="InterPro"/>
</dbReference>
<dbReference type="EMBL" id="FNFY01000002">
    <property type="protein sequence ID" value="SDK35314.1"/>
    <property type="molecule type" value="Genomic_DNA"/>
</dbReference>
<dbReference type="GO" id="GO:0004022">
    <property type="term" value="F:alcohol dehydrogenase (NAD+) activity"/>
    <property type="evidence" value="ECO:0007669"/>
    <property type="project" value="TreeGrafter"/>
</dbReference>
<dbReference type="Proteomes" id="UP000199008">
    <property type="component" value="Unassembled WGS sequence"/>
</dbReference>
<keyword evidence="1" id="KW-0560">Oxidoreductase</keyword>
<dbReference type="RefSeq" id="WP_092984225.1">
    <property type="nucleotide sequence ID" value="NZ_FNFY01000002.1"/>
</dbReference>
<dbReference type="Pfam" id="PF00465">
    <property type="entry name" value="Fe-ADH"/>
    <property type="match status" value="1"/>
</dbReference>
<dbReference type="AlphaFoldDB" id="A0A1G9B868"/>
<evidence type="ECO:0000313" key="5">
    <source>
        <dbReference type="Proteomes" id="UP000199008"/>
    </source>
</evidence>
<gene>
    <name evidence="4" type="ORF">SAMN05216216_102143</name>
</gene>
<evidence type="ECO:0000259" key="3">
    <source>
        <dbReference type="Pfam" id="PF25137"/>
    </source>
</evidence>
<dbReference type="CDD" id="cd08196">
    <property type="entry name" value="Fe-ADH-like"/>
    <property type="match status" value="1"/>
</dbReference>
<dbReference type="InterPro" id="IPR056798">
    <property type="entry name" value="ADH_Fe_C"/>
</dbReference>
<dbReference type="FunFam" id="3.40.50.1970:FF:000003">
    <property type="entry name" value="Alcohol dehydrogenase, iron-containing"/>
    <property type="match status" value="1"/>
</dbReference>
<name>A0A1G9B868_9BACL</name>
<feature type="domain" description="Fe-containing alcohol dehydrogenase-like C-terminal" evidence="3">
    <location>
        <begin position="183"/>
        <end position="366"/>
    </location>
</feature>
<dbReference type="SUPFAM" id="SSF56796">
    <property type="entry name" value="Dehydroquinate synthase-like"/>
    <property type="match status" value="1"/>
</dbReference>
<dbReference type="Gene3D" id="1.20.1090.10">
    <property type="entry name" value="Dehydroquinate synthase-like - alpha domain"/>
    <property type="match status" value="1"/>
</dbReference>
<evidence type="ECO:0000313" key="4">
    <source>
        <dbReference type="EMBL" id="SDK35314.1"/>
    </source>
</evidence>
<protein>
    <submittedName>
        <fullName evidence="4">Alcohol dehydrogenase</fullName>
    </submittedName>
</protein>
<reference evidence="5" key="1">
    <citation type="submission" date="2016-10" db="EMBL/GenBank/DDBJ databases">
        <authorList>
            <person name="Varghese N."/>
            <person name="Submissions S."/>
        </authorList>
    </citation>
    <scope>NUCLEOTIDE SEQUENCE [LARGE SCALE GENOMIC DNA]</scope>
    <source>
        <strain evidence="5">CGMCC 1.8895</strain>
    </source>
</reference>
<dbReference type="STRING" id="576118.SAMN05216216_102143"/>
<dbReference type="PANTHER" id="PTHR11496">
    <property type="entry name" value="ALCOHOL DEHYDROGENASE"/>
    <property type="match status" value="1"/>
</dbReference>
<dbReference type="Pfam" id="PF25137">
    <property type="entry name" value="ADH_Fe_C"/>
    <property type="match status" value="1"/>
</dbReference>
<accession>A0A1G9B868</accession>
<sequence>MFSFQHPVQIHFGQGIFSELNDVLSSYDHSSYIIVMSNSQIENGLDRLVKSQLGDRIKDVVTDINPNPTLDNVQKIVNVMEQHEADCVIAIGGGSTMDAAKAACAVYLQSIDINHLLEHEDFSRALPLIAIPTTSGSASEVTPASVISDKSNGLKVPLIGQGLYPAAAIVDPELTLTCPPRITATSGIDVLCHALDCLGSANKNPVSDAIAISAAKLAFENLERVYHEPMNIEARENMALASMMAGVAFSQTGTAAAHAFSYYLTSNYDVPHGEACAFTMDAWYVVNAGLDPRLDEHAKMIGFSGAEALSERFNSLKKKLGLALTFDDLGIDRADMETIIGRGLEAANMKNNIAQPDKEEVLQFLSVK</sequence>
<dbReference type="Gene3D" id="3.40.50.1970">
    <property type="match status" value="1"/>
</dbReference>
<keyword evidence="5" id="KW-1185">Reference proteome</keyword>
<feature type="domain" description="Alcohol dehydrogenase iron-type/glycerol dehydrogenase GldA" evidence="2">
    <location>
        <begin position="7"/>
        <end position="172"/>
    </location>
</feature>
<dbReference type="OrthoDB" id="9815791at2"/>
<evidence type="ECO:0000256" key="1">
    <source>
        <dbReference type="ARBA" id="ARBA00023002"/>
    </source>
</evidence>
<proteinExistence type="predicted"/>
<dbReference type="InterPro" id="IPR039697">
    <property type="entry name" value="Alcohol_dehydrogenase_Fe"/>
</dbReference>
<evidence type="ECO:0000259" key="2">
    <source>
        <dbReference type="Pfam" id="PF00465"/>
    </source>
</evidence>
<dbReference type="PANTHER" id="PTHR11496:SF83">
    <property type="entry name" value="HYDROXYACID-OXOACID TRANSHYDROGENASE, MITOCHONDRIAL"/>
    <property type="match status" value="1"/>
</dbReference>